<dbReference type="EMBL" id="JACHMN010000002">
    <property type="protein sequence ID" value="MBB5868497.1"/>
    <property type="molecule type" value="Genomic_DNA"/>
</dbReference>
<dbReference type="Proteomes" id="UP000587527">
    <property type="component" value="Unassembled WGS sequence"/>
</dbReference>
<sequence>MRLSVPRLTTAAGVAALVAAFLIPAQPAAADPPGVLAAYAASLAMPEASPPGANDWSCVPSAAHPRPVVLIHGTAENAYANWQALSPKLKLAGYCVFAVNFGATTGNAVKGMGDIPTSAAALGAFVDQVRTSTGAAKVDLVGHSQGGGIMPRWYLKFNGGAAKVNRLVGISPSNHGTNVLGLTYVLSALQLMNPLGTFTGPALAQQAAGSDTNAILDSGGDTVAGVAYTTIVSQYDEVVTPYQNQYLSGPSVTNILLQNLCALDLVDHLGSAYDPIAIRLVLNALDPSTAVAPVCQLVLPVLS</sequence>
<gene>
    <name evidence="2" type="ORF">F4553_001876</name>
</gene>
<dbReference type="RefSeq" id="WP_184834488.1">
    <property type="nucleotide sequence ID" value="NZ_JACHMN010000002.1"/>
</dbReference>
<name>A0A841BHD5_9ACTN</name>
<dbReference type="InterPro" id="IPR029058">
    <property type="entry name" value="AB_hydrolase_fold"/>
</dbReference>
<protein>
    <submittedName>
        <fullName evidence="2">Triacylglycerol esterase/lipase EstA (Alpha/beta hydrolase family)</fullName>
    </submittedName>
</protein>
<evidence type="ECO:0000313" key="2">
    <source>
        <dbReference type="EMBL" id="MBB5868497.1"/>
    </source>
</evidence>
<accession>A0A841BHD5</accession>
<keyword evidence="2" id="KW-0378">Hydrolase</keyword>
<dbReference type="GO" id="GO:0016787">
    <property type="term" value="F:hydrolase activity"/>
    <property type="evidence" value="ECO:0007669"/>
    <property type="project" value="UniProtKB-KW"/>
</dbReference>
<keyword evidence="1" id="KW-0732">Signal</keyword>
<proteinExistence type="predicted"/>
<feature type="signal peptide" evidence="1">
    <location>
        <begin position="1"/>
        <end position="30"/>
    </location>
</feature>
<dbReference type="SUPFAM" id="SSF53474">
    <property type="entry name" value="alpha/beta-Hydrolases"/>
    <property type="match status" value="1"/>
</dbReference>
<keyword evidence="3" id="KW-1185">Reference proteome</keyword>
<dbReference type="GO" id="GO:0016042">
    <property type="term" value="P:lipid catabolic process"/>
    <property type="evidence" value="ECO:0007669"/>
    <property type="project" value="InterPro"/>
</dbReference>
<dbReference type="Pfam" id="PF01674">
    <property type="entry name" value="Lipase_2"/>
    <property type="match status" value="1"/>
</dbReference>
<dbReference type="PANTHER" id="PTHR37574:SF1">
    <property type="entry name" value="LIPASE B"/>
    <property type="match status" value="1"/>
</dbReference>
<evidence type="ECO:0000256" key="1">
    <source>
        <dbReference type="SAM" id="SignalP"/>
    </source>
</evidence>
<reference evidence="2 3" key="1">
    <citation type="submission" date="2020-08" db="EMBL/GenBank/DDBJ databases">
        <title>Sequencing the genomes of 1000 actinobacteria strains.</title>
        <authorList>
            <person name="Klenk H.-P."/>
        </authorList>
    </citation>
    <scope>NUCLEOTIDE SEQUENCE [LARGE SCALE GENOMIC DNA]</scope>
    <source>
        <strain evidence="2 3">DSM 45362</strain>
    </source>
</reference>
<dbReference type="AlphaFoldDB" id="A0A841BHD5"/>
<dbReference type="InterPro" id="IPR002918">
    <property type="entry name" value="Lipase_EstA/Esterase_EstB"/>
</dbReference>
<dbReference type="Gene3D" id="3.40.50.1820">
    <property type="entry name" value="alpha/beta hydrolase"/>
    <property type="match status" value="1"/>
</dbReference>
<comment type="caution">
    <text evidence="2">The sequence shown here is derived from an EMBL/GenBank/DDBJ whole genome shotgun (WGS) entry which is preliminary data.</text>
</comment>
<dbReference type="PANTHER" id="PTHR37574">
    <property type="entry name" value="LIPASE B"/>
    <property type="match status" value="1"/>
</dbReference>
<feature type="chain" id="PRO_5033004310" evidence="1">
    <location>
        <begin position="31"/>
        <end position="303"/>
    </location>
</feature>
<evidence type="ECO:0000313" key="3">
    <source>
        <dbReference type="Proteomes" id="UP000587527"/>
    </source>
</evidence>
<organism evidence="2 3">
    <name type="scientific">Allocatelliglobosispora scoriae</name>
    <dbReference type="NCBI Taxonomy" id="643052"/>
    <lineage>
        <taxon>Bacteria</taxon>
        <taxon>Bacillati</taxon>
        <taxon>Actinomycetota</taxon>
        <taxon>Actinomycetes</taxon>
        <taxon>Micromonosporales</taxon>
        <taxon>Micromonosporaceae</taxon>
        <taxon>Allocatelliglobosispora</taxon>
    </lineage>
</organism>
<dbReference type="InterPro" id="IPR053228">
    <property type="entry name" value="Stereospecific_Lipase"/>
</dbReference>